<evidence type="ECO:0000313" key="2">
    <source>
        <dbReference type="EMBL" id="BDI30629.1"/>
    </source>
</evidence>
<keyword evidence="1" id="KW-0488">Methylation</keyword>
<dbReference type="Pfam" id="PF07963">
    <property type="entry name" value="N_methyl"/>
    <property type="match status" value="1"/>
</dbReference>
<proteinExistence type="predicted"/>
<dbReference type="GO" id="GO:0015628">
    <property type="term" value="P:protein secretion by the type II secretion system"/>
    <property type="evidence" value="ECO:0007669"/>
    <property type="project" value="InterPro"/>
</dbReference>
<dbReference type="Gene3D" id="3.30.700.10">
    <property type="entry name" value="Glycoprotein, Type 4 Pilin"/>
    <property type="match status" value="1"/>
</dbReference>
<dbReference type="PRINTS" id="PR00813">
    <property type="entry name" value="BCTERIALGSPG"/>
</dbReference>
<protein>
    <submittedName>
        <fullName evidence="2">Uncharacterized protein</fullName>
    </submittedName>
</protein>
<gene>
    <name evidence="2" type="ORF">CCAX7_26800</name>
</gene>
<name>A0A402CTT9_9BACT</name>
<dbReference type="Proteomes" id="UP000287394">
    <property type="component" value="Chromosome"/>
</dbReference>
<dbReference type="InterPro" id="IPR011453">
    <property type="entry name" value="DUF1559"/>
</dbReference>
<sequence>MNSRNFRSWNRQGFTLIELLVVIAIIAILAAILFPVFAQAREKAREVTCTSNMRQIGLAVRMYVQDNDETYPIFQAYNSGVGAPSHLGVEVELEPYTKSTNVFLCPDDSGDPFTGGKNYVTVYGSSYRFDRACFSAIPGVSLQNDAPIDLTTPGHREGVVTDAMFESTAETRIMRDEMMPWFAPQVDTTDKYGYADPAQLYYKQWHPRGGGLIFADGHAKFTTSETTFLNYNETPDGAKFPACWTACD</sequence>
<dbReference type="PANTHER" id="PTHR30093">
    <property type="entry name" value="GENERAL SECRETION PATHWAY PROTEIN G"/>
    <property type="match status" value="1"/>
</dbReference>
<keyword evidence="3" id="KW-1185">Reference proteome</keyword>
<evidence type="ECO:0000313" key="3">
    <source>
        <dbReference type="Proteomes" id="UP000287394"/>
    </source>
</evidence>
<dbReference type="RefSeq" id="WP_119320771.1">
    <property type="nucleotide sequence ID" value="NZ_AP025739.1"/>
</dbReference>
<evidence type="ECO:0000256" key="1">
    <source>
        <dbReference type="ARBA" id="ARBA00022481"/>
    </source>
</evidence>
<dbReference type="AlphaFoldDB" id="A0A402CTT9"/>
<reference evidence="2 3" key="1">
    <citation type="journal article" date="2019" name="Int. J. Syst. Evol. Microbiol.">
        <title>Capsulimonas corticalis gen. nov., sp. nov., an aerobic capsulated bacterium, of a novel bacterial order, Capsulimonadales ord. nov., of the class Armatimonadia of the phylum Armatimonadetes.</title>
        <authorList>
            <person name="Li J."/>
            <person name="Kudo C."/>
            <person name="Tonouchi A."/>
        </authorList>
    </citation>
    <scope>NUCLEOTIDE SEQUENCE [LARGE SCALE GENOMIC DNA]</scope>
    <source>
        <strain evidence="2 3">AX-7</strain>
    </source>
</reference>
<dbReference type="EMBL" id="AP025739">
    <property type="protein sequence ID" value="BDI30629.1"/>
    <property type="molecule type" value="Genomic_DNA"/>
</dbReference>
<dbReference type="InterPro" id="IPR045584">
    <property type="entry name" value="Pilin-like"/>
</dbReference>
<accession>A0A402CTT9</accession>
<dbReference type="KEGG" id="ccot:CCAX7_26800"/>
<dbReference type="OrthoDB" id="9780997at2"/>
<dbReference type="SUPFAM" id="SSF54523">
    <property type="entry name" value="Pili subunits"/>
    <property type="match status" value="1"/>
</dbReference>
<dbReference type="PROSITE" id="PS00409">
    <property type="entry name" value="PROKAR_NTER_METHYL"/>
    <property type="match status" value="1"/>
</dbReference>
<organism evidence="2 3">
    <name type="scientific">Capsulimonas corticalis</name>
    <dbReference type="NCBI Taxonomy" id="2219043"/>
    <lineage>
        <taxon>Bacteria</taxon>
        <taxon>Bacillati</taxon>
        <taxon>Armatimonadota</taxon>
        <taxon>Armatimonadia</taxon>
        <taxon>Capsulimonadales</taxon>
        <taxon>Capsulimonadaceae</taxon>
        <taxon>Capsulimonas</taxon>
    </lineage>
</organism>
<dbReference type="GO" id="GO:0015627">
    <property type="term" value="C:type II protein secretion system complex"/>
    <property type="evidence" value="ECO:0007669"/>
    <property type="project" value="InterPro"/>
</dbReference>
<dbReference type="InterPro" id="IPR012902">
    <property type="entry name" value="N_methyl_site"/>
</dbReference>
<dbReference type="Pfam" id="PF07596">
    <property type="entry name" value="SBP_bac_10"/>
    <property type="match status" value="1"/>
</dbReference>
<dbReference type="InterPro" id="IPR000983">
    <property type="entry name" value="Bac_GSPG_pilin"/>
</dbReference>
<dbReference type="NCBIfam" id="TIGR02532">
    <property type="entry name" value="IV_pilin_GFxxxE"/>
    <property type="match status" value="1"/>
</dbReference>